<name>A0A8J9VCD8_9NEOP</name>
<dbReference type="Proteomes" id="UP000838878">
    <property type="component" value="Chromosome 13"/>
</dbReference>
<evidence type="ECO:0008006" key="4">
    <source>
        <dbReference type="Google" id="ProtNLM"/>
    </source>
</evidence>
<feature type="region of interest" description="Disordered" evidence="1">
    <location>
        <begin position="51"/>
        <end position="98"/>
    </location>
</feature>
<feature type="non-terminal residue" evidence="2">
    <location>
        <position position="287"/>
    </location>
</feature>
<dbReference type="OrthoDB" id="8007085at2759"/>
<dbReference type="AlphaFoldDB" id="A0A8J9VCD8"/>
<evidence type="ECO:0000313" key="3">
    <source>
        <dbReference type="Proteomes" id="UP000838878"/>
    </source>
</evidence>
<feature type="compositionally biased region" description="Basic and acidic residues" evidence="1">
    <location>
        <begin position="70"/>
        <end position="82"/>
    </location>
</feature>
<dbReference type="PANTHER" id="PTHR33053">
    <property type="entry name" value="PROTEIN, PUTATIVE-RELATED"/>
    <property type="match status" value="1"/>
</dbReference>
<keyword evidence="3" id="KW-1185">Reference proteome</keyword>
<gene>
    <name evidence="2" type="ORF">BINO364_LOCUS5612</name>
</gene>
<accession>A0A8J9VCD8</accession>
<protein>
    <recommendedName>
        <fullName evidence="4">Transposase</fullName>
    </recommendedName>
</protein>
<evidence type="ECO:0000313" key="2">
    <source>
        <dbReference type="EMBL" id="CAH0719243.1"/>
    </source>
</evidence>
<reference evidence="2" key="1">
    <citation type="submission" date="2021-12" db="EMBL/GenBank/DDBJ databases">
        <authorList>
            <person name="Martin H S."/>
        </authorList>
    </citation>
    <scope>NUCLEOTIDE SEQUENCE</scope>
</reference>
<proteinExistence type="predicted"/>
<evidence type="ECO:0000256" key="1">
    <source>
        <dbReference type="SAM" id="MobiDB-lite"/>
    </source>
</evidence>
<organism evidence="2 3">
    <name type="scientific">Brenthis ino</name>
    <name type="common">lesser marbled fritillary</name>
    <dbReference type="NCBI Taxonomy" id="405034"/>
    <lineage>
        <taxon>Eukaryota</taxon>
        <taxon>Metazoa</taxon>
        <taxon>Ecdysozoa</taxon>
        <taxon>Arthropoda</taxon>
        <taxon>Hexapoda</taxon>
        <taxon>Insecta</taxon>
        <taxon>Pterygota</taxon>
        <taxon>Neoptera</taxon>
        <taxon>Endopterygota</taxon>
        <taxon>Lepidoptera</taxon>
        <taxon>Glossata</taxon>
        <taxon>Ditrysia</taxon>
        <taxon>Papilionoidea</taxon>
        <taxon>Nymphalidae</taxon>
        <taxon>Heliconiinae</taxon>
        <taxon>Argynnini</taxon>
        <taxon>Brenthis</taxon>
    </lineage>
</organism>
<dbReference type="PANTHER" id="PTHR33053:SF9">
    <property type="entry name" value="AGAP000105-PA"/>
    <property type="match status" value="1"/>
</dbReference>
<sequence>MWKKRKTCGGVKRKIKREYQNIINYQPNKTSDTEPSWEDIEKNKFIDRTIDSQARVQSTSNEGSVAKTAYDNKSEDLEKPPELDSDLDSCSSASSNNDDDFSKNLTFRRQIKEWAIERNISQIALSDLATILYCRFPGILPKDARTILGTVKQIHIKTIENGEYWHNGLTKCLRKTLENWVDVPNKVKLNFNFDGLPIFKSSNKEFWPILCNIYERPDIDPFVIGIYFGVGKPKDIDQYLDDFVKEIGNLIKEGIYIEKPNKIVSIEIRCFICDSPARAYIKGTQSI</sequence>
<feature type="compositionally biased region" description="Polar residues" evidence="1">
    <location>
        <begin position="51"/>
        <end position="63"/>
    </location>
</feature>
<dbReference type="EMBL" id="OV170233">
    <property type="protein sequence ID" value="CAH0719243.1"/>
    <property type="molecule type" value="Genomic_DNA"/>
</dbReference>